<feature type="chain" id="PRO_5012320470" description="Sulfatase" evidence="1">
    <location>
        <begin position="40"/>
        <end position="493"/>
    </location>
</feature>
<dbReference type="EMBL" id="CP017641">
    <property type="protein sequence ID" value="APZ90801.1"/>
    <property type="molecule type" value="Genomic_DNA"/>
</dbReference>
<dbReference type="InterPro" id="IPR017850">
    <property type="entry name" value="Alkaline_phosphatase_core_sf"/>
</dbReference>
<sequence precursor="true">MNPIHQHMLSETRRHFFARGATGLGTAALASLLQSSAMAGNGDAVAPTDSLSSGEVPDYLKKYAPKAKRAIYLFMAGAPCQQDTFDYKPKMEAMFDKDLPESVRNGQRLTTMTSGQKRFPIAPSKFKFEQYGKSGAWISELLPHTAKMVDDICIVRSMHTEAINHDPAITYICTGDQLPGRPSLGSWLSYGLGSENKDVPAFMVMTPTWTGRKQAQALYNRLWGAGFLPSRYSGVSLRRQGDPVLYLSNPDGVSTTARRRMLDRLSEMNQRTLDRIGDPETQARIAQYEMAFKMQSSMPDLVNIDGESKSVLDMYGPDVTTPGTYAASCLLARRMLERDVRFVQIFHRGWDQHGNVAGDLPSQCKDVDQPSYALVQDLKERGLLEDTLVIWGGEFGRTVYSQGSLSKENYGRDHHPRCFSIWMAGAGIKPGLVYGATDDFSYNITENPVHIHDLNATILQQLGVDHERLTYRFQGRDFRLTDVHGNIITDILT</sequence>
<dbReference type="PROSITE" id="PS51318">
    <property type="entry name" value="TAT"/>
    <property type="match status" value="1"/>
</dbReference>
<reference evidence="2 3" key="1">
    <citation type="journal article" date="2016" name="Front. Microbiol.">
        <title>Fuerstia marisgermanicae gen. nov., sp. nov., an Unusual Member of the Phylum Planctomycetes from the German Wadden Sea.</title>
        <authorList>
            <person name="Kohn T."/>
            <person name="Heuer A."/>
            <person name="Jogler M."/>
            <person name="Vollmers J."/>
            <person name="Boedeker C."/>
            <person name="Bunk B."/>
            <person name="Rast P."/>
            <person name="Borchert D."/>
            <person name="Glockner I."/>
            <person name="Freese H.M."/>
            <person name="Klenk H.P."/>
            <person name="Overmann J."/>
            <person name="Kaster A.K."/>
            <person name="Rohde M."/>
            <person name="Wiegand S."/>
            <person name="Jogler C."/>
        </authorList>
    </citation>
    <scope>NUCLEOTIDE SEQUENCE [LARGE SCALE GENOMIC DNA]</scope>
    <source>
        <strain evidence="2 3">NH11</strain>
    </source>
</reference>
<keyword evidence="3" id="KW-1185">Reference proteome</keyword>
<dbReference type="OrthoDB" id="127333at2"/>
<dbReference type="InterPro" id="IPR010869">
    <property type="entry name" value="DUF1501"/>
</dbReference>
<evidence type="ECO:0000256" key="1">
    <source>
        <dbReference type="SAM" id="SignalP"/>
    </source>
</evidence>
<dbReference type="SUPFAM" id="SSF53649">
    <property type="entry name" value="Alkaline phosphatase-like"/>
    <property type="match status" value="1"/>
</dbReference>
<accession>A0A1P8W9S4</accession>
<dbReference type="Pfam" id="PF07394">
    <property type="entry name" value="DUF1501"/>
    <property type="match status" value="1"/>
</dbReference>
<feature type="signal peptide" evidence="1">
    <location>
        <begin position="1"/>
        <end position="39"/>
    </location>
</feature>
<keyword evidence="1" id="KW-0732">Signal</keyword>
<dbReference type="RefSeq" id="WP_077022647.1">
    <property type="nucleotide sequence ID" value="NZ_CP017641.1"/>
</dbReference>
<organism evidence="2 3">
    <name type="scientific">Fuerstiella marisgermanici</name>
    <dbReference type="NCBI Taxonomy" id="1891926"/>
    <lineage>
        <taxon>Bacteria</taxon>
        <taxon>Pseudomonadati</taxon>
        <taxon>Planctomycetota</taxon>
        <taxon>Planctomycetia</taxon>
        <taxon>Planctomycetales</taxon>
        <taxon>Planctomycetaceae</taxon>
        <taxon>Fuerstiella</taxon>
    </lineage>
</organism>
<proteinExistence type="predicted"/>
<dbReference type="PANTHER" id="PTHR43737:SF1">
    <property type="entry name" value="DUF1501 DOMAIN-CONTAINING PROTEIN"/>
    <property type="match status" value="1"/>
</dbReference>
<dbReference type="KEGG" id="fmr:Fuma_00385"/>
<gene>
    <name evidence="2" type="ORF">Fuma_00385</name>
</gene>
<evidence type="ECO:0008006" key="4">
    <source>
        <dbReference type="Google" id="ProtNLM"/>
    </source>
</evidence>
<dbReference type="AlphaFoldDB" id="A0A1P8W9S4"/>
<dbReference type="PANTHER" id="PTHR43737">
    <property type="entry name" value="BLL7424 PROTEIN"/>
    <property type="match status" value="1"/>
</dbReference>
<dbReference type="STRING" id="1891926.Fuma_00385"/>
<dbReference type="Proteomes" id="UP000187735">
    <property type="component" value="Chromosome"/>
</dbReference>
<evidence type="ECO:0000313" key="2">
    <source>
        <dbReference type="EMBL" id="APZ90801.1"/>
    </source>
</evidence>
<protein>
    <recommendedName>
        <fullName evidence="4">Sulfatase</fullName>
    </recommendedName>
</protein>
<evidence type="ECO:0000313" key="3">
    <source>
        <dbReference type="Proteomes" id="UP000187735"/>
    </source>
</evidence>
<name>A0A1P8W9S4_9PLAN</name>
<dbReference type="Gene3D" id="3.40.720.10">
    <property type="entry name" value="Alkaline Phosphatase, subunit A"/>
    <property type="match status" value="1"/>
</dbReference>
<dbReference type="InterPro" id="IPR006311">
    <property type="entry name" value="TAT_signal"/>
</dbReference>